<evidence type="ECO:0000256" key="12">
    <source>
        <dbReference type="SAM" id="Phobius"/>
    </source>
</evidence>
<dbReference type="PANTHER" id="PTHR48065:SF69">
    <property type="entry name" value="OS07G0466500 PROTEIN"/>
    <property type="match status" value="1"/>
</dbReference>
<dbReference type="Pfam" id="PF00560">
    <property type="entry name" value="LRR_1"/>
    <property type="match status" value="1"/>
</dbReference>
<dbReference type="Pfam" id="PF13516">
    <property type="entry name" value="LRR_6"/>
    <property type="match status" value="1"/>
</dbReference>
<feature type="transmembrane region" description="Helical" evidence="12">
    <location>
        <begin position="593"/>
        <end position="616"/>
    </location>
</feature>
<dbReference type="InterPro" id="IPR013210">
    <property type="entry name" value="LRR_N_plant-typ"/>
</dbReference>
<comment type="subcellular location">
    <subcellularLocation>
        <location evidence="1">Cell membrane</location>
    </subcellularLocation>
</comment>
<keyword evidence="9 12" id="KW-0472">Membrane</keyword>
<feature type="domain" description="Leucine-rich repeat-containing N-terminal plant-type" evidence="13">
    <location>
        <begin position="37"/>
        <end position="74"/>
    </location>
</feature>
<dbReference type="InterPro" id="IPR001611">
    <property type="entry name" value="Leu-rich_rpt"/>
</dbReference>
<evidence type="ECO:0000256" key="8">
    <source>
        <dbReference type="ARBA" id="ARBA00022989"/>
    </source>
</evidence>
<protein>
    <recommendedName>
        <fullName evidence="13">Leucine-rich repeat-containing N-terminal plant-type domain-containing protein</fullName>
    </recommendedName>
</protein>
<dbReference type="EMBL" id="JAUJYO010000021">
    <property type="protein sequence ID" value="KAK1284464.1"/>
    <property type="molecule type" value="Genomic_DNA"/>
</dbReference>
<dbReference type="PROSITE" id="PS51450">
    <property type="entry name" value="LRR"/>
    <property type="match status" value="1"/>
</dbReference>
<keyword evidence="11" id="KW-0325">Glycoprotein</keyword>
<dbReference type="InterPro" id="IPR003591">
    <property type="entry name" value="Leu-rich_rpt_typical-subtyp"/>
</dbReference>
<dbReference type="FunFam" id="3.80.10.10:FF:000213">
    <property type="entry name" value="Tyrosine-sulfated glycopeptide receptor 1"/>
    <property type="match status" value="1"/>
</dbReference>
<keyword evidence="10" id="KW-0675">Receptor</keyword>
<evidence type="ECO:0000256" key="5">
    <source>
        <dbReference type="ARBA" id="ARBA00022692"/>
    </source>
</evidence>
<dbReference type="AlphaFoldDB" id="A0AAV9C846"/>
<dbReference type="InterPro" id="IPR032675">
    <property type="entry name" value="LRR_dom_sf"/>
</dbReference>
<evidence type="ECO:0000259" key="13">
    <source>
        <dbReference type="Pfam" id="PF08263"/>
    </source>
</evidence>
<gene>
    <name evidence="14" type="ORF">QJS10_CPB21g00347</name>
</gene>
<proteinExistence type="inferred from homology"/>
<evidence type="ECO:0000313" key="15">
    <source>
        <dbReference type="Proteomes" id="UP001180020"/>
    </source>
</evidence>
<evidence type="ECO:0000256" key="10">
    <source>
        <dbReference type="ARBA" id="ARBA00023170"/>
    </source>
</evidence>
<dbReference type="SMART" id="SM00369">
    <property type="entry name" value="LRR_TYP"/>
    <property type="match status" value="9"/>
</dbReference>
<evidence type="ECO:0000256" key="1">
    <source>
        <dbReference type="ARBA" id="ARBA00004236"/>
    </source>
</evidence>
<evidence type="ECO:0000256" key="2">
    <source>
        <dbReference type="ARBA" id="ARBA00009592"/>
    </source>
</evidence>
<evidence type="ECO:0000256" key="4">
    <source>
        <dbReference type="ARBA" id="ARBA00022614"/>
    </source>
</evidence>
<dbReference type="SMART" id="SM00365">
    <property type="entry name" value="LRR_SD22"/>
    <property type="match status" value="6"/>
</dbReference>
<keyword evidence="7" id="KW-0677">Repeat</keyword>
<reference evidence="14" key="1">
    <citation type="journal article" date="2023" name="Nat. Commun.">
        <title>Diploid and tetraploid genomes of Acorus and the evolution of monocots.</title>
        <authorList>
            <person name="Ma L."/>
            <person name="Liu K.W."/>
            <person name="Li Z."/>
            <person name="Hsiao Y.Y."/>
            <person name="Qi Y."/>
            <person name="Fu T."/>
            <person name="Tang G.D."/>
            <person name="Zhang D."/>
            <person name="Sun W.H."/>
            <person name="Liu D.K."/>
            <person name="Li Y."/>
            <person name="Chen G.Z."/>
            <person name="Liu X.D."/>
            <person name="Liao X.Y."/>
            <person name="Jiang Y.T."/>
            <person name="Yu X."/>
            <person name="Hao Y."/>
            <person name="Huang J."/>
            <person name="Zhao X.W."/>
            <person name="Ke S."/>
            <person name="Chen Y.Y."/>
            <person name="Wu W.L."/>
            <person name="Hsu J.L."/>
            <person name="Lin Y.F."/>
            <person name="Huang M.D."/>
            <person name="Li C.Y."/>
            <person name="Huang L."/>
            <person name="Wang Z.W."/>
            <person name="Zhao X."/>
            <person name="Zhong W.Y."/>
            <person name="Peng D.H."/>
            <person name="Ahmad S."/>
            <person name="Lan S."/>
            <person name="Zhang J.S."/>
            <person name="Tsai W.C."/>
            <person name="Van de Peer Y."/>
            <person name="Liu Z.J."/>
        </authorList>
    </citation>
    <scope>NUCLEOTIDE SEQUENCE</scope>
    <source>
        <strain evidence="14">CP</strain>
    </source>
</reference>
<evidence type="ECO:0000256" key="9">
    <source>
        <dbReference type="ARBA" id="ARBA00023136"/>
    </source>
</evidence>
<keyword evidence="15" id="KW-1185">Reference proteome</keyword>
<dbReference type="Pfam" id="PF13855">
    <property type="entry name" value="LRR_8"/>
    <property type="match status" value="2"/>
</dbReference>
<keyword evidence="4" id="KW-0433">Leucine-rich repeat</keyword>
<dbReference type="Gene3D" id="3.80.10.10">
    <property type="entry name" value="Ribonuclease Inhibitor"/>
    <property type="match status" value="3"/>
</dbReference>
<keyword evidence="5 12" id="KW-0812">Transmembrane</keyword>
<dbReference type="SUPFAM" id="SSF52058">
    <property type="entry name" value="L domain-like"/>
    <property type="match status" value="2"/>
</dbReference>
<dbReference type="Pfam" id="PF08263">
    <property type="entry name" value="LRRNT_2"/>
    <property type="match status" value="1"/>
</dbReference>
<evidence type="ECO:0000256" key="3">
    <source>
        <dbReference type="ARBA" id="ARBA00022475"/>
    </source>
</evidence>
<dbReference type="Proteomes" id="UP001180020">
    <property type="component" value="Unassembled WGS sequence"/>
</dbReference>
<keyword evidence="6" id="KW-0732">Signal</keyword>
<comment type="caution">
    <text evidence="14">The sequence shown here is derived from an EMBL/GenBank/DDBJ whole genome shotgun (WGS) entry which is preliminary data.</text>
</comment>
<evidence type="ECO:0000256" key="7">
    <source>
        <dbReference type="ARBA" id="ARBA00022737"/>
    </source>
</evidence>
<accession>A0AAV9C846</accession>
<evidence type="ECO:0000313" key="14">
    <source>
        <dbReference type="EMBL" id="KAK1284464.1"/>
    </source>
</evidence>
<dbReference type="FunFam" id="3.80.10.10:FF:000041">
    <property type="entry name" value="LRR receptor-like serine/threonine-protein kinase ERECTA"/>
    <property type="match status" value="1"/>
</dbReference>
<evidence type="ECO:0000256" key="6">
    <source>
        <dbReference type="ARBA" id="ARBA00022729"/>
    </source>
</evidence>
<keyword evidence="8 12" id="KW-1133">Transmembrane helix</keyword>
<name>A0AAV9C846_ACOCL</name>
<dbReference type="GO" id="GO:0005886">
    <property type="term" value="C:plasma membrane"/>
    <property type="evidence" value="ECO:0007669"/>
    <property type="project" value="UniProtKB-SubCell"/>
</dbReference>
<comment type="similarity">
    <text evidence="2">Belongs to the RLP family.</text>
</comment>
<sequence length="639" mass="71373">MEVVGILLPMNDILKVLVLVGFSWSYFLHGCQGCHYEEKLALLEIKTSINYPNGSSLSNWVGEDCCGWDGIVCDDRSSRVVSIVLDQKRESGDWYPNVTMFAQFEELIELNLNGNQIKGWVMPEGFISLRNVKNLSLSDNRLNDEAIAPWINNLTSLLFLYLSDNELRDLSYMEGFHGIQNLQVLHLNSNGLTDDSLNPWIFNLTSVTELSLSHNQLRTAPWIYNLTSLASAHFSSNQLAGPSILEGNALQGSIPSSLGKMTSLQVLDLSYNRLSGEIPQALTSNTPLVLLILSDNILEGDMLPKFSNMPHLIALDLHNNSFTGVLSRSLLDSPSLKFLDVRQNFIEGVIPSWLGDLPNLASLHLAGNSFKGSVPTQLCQLQNLHILDLSNNNLSGTIPRCLHNITSWKEMSLVTFMIPKEVNTTFYRVMISFAFTTKGMQYNYVGTPFSLMTGLDLSMNQISGTIPYEMGDLVELVSLNLSNNLLTGPFPDSFQNLKNLESLDLSHNNLNGNIPLRLSQLPYISSFSVAYNNLSGCIPWERQFTTFEADSFTGNPYLRGQLLGRNCLDDALPDANDDEQGDDELKQSIECELAYYIIVAVSFLVGFLGVIASLVFMENWRTKCFHFVDKCEMLSNVYK</sequence>
<evidence type="ECO:0000256" key="11">
    <source>
        <dbReference type="ARBA" id="ARBA00023180"/>
    </source>
</evidence>
<reference evidence="14" key="2">
    <citation type="submission" date="2023-06" db="EMBL/GenBank/DDBJ databases">
        <authorList>
            <person name="Ma L."/>
            <person name="Liu K.-W."/>
            <person name="Li Z."/>
            <person name="Hsiao Y.-Y."/>
            <person name="Qi Y."/>
            <person name="Fu T."/>
            <person name="Tang G."/>
            <person name="Zhang D."/>
            <person name="Sun W.-H."/>
            <person name="Liu D.-K."/>
            <person name="Li Y."/>
            <person name="Chen G.-Z."/>
            <person name="Liu X.-D."/>
            <person name="Liao X.-Y."/>
            <person name="Jiang Y.-T."/>
            <person name="Yu X."/>
            <person name="Hao Y."/>
            <person name="Huang J."/>
            <person name="Zhao X.-W."/>
            <person name="Ke S."/>
            <person name="Chen Y.-Y."/>
            <person name="Wu W.-L."/>
            <person name="Hsu J.-L."/>
            <person name="Lin Y.-F."/>
            <person name="Huang M.-D."/>
            <person name="Li C.-Y."/>
            <person name="Huang L."/>
            <person name="Wang Z.-W."/>
            <person name="Zhao X."/>
            <person name="Zhong W.-Y."/>
            <person name="Peng D.-H."/>
            <person name="Ahmad S."/>
            <person name="Lan S."/>
            <person name="Zhang J.-S."/>
            <person name="Tsai W.-C."/>
            <person name="Van De Peer Y."/>
            <person name="Liu Z.-J."/>
        </authorList>
    </citation>
    <scope>NUCLEOTIDE SEQUENCE</scope>
    <source>
        <strain evidence="14">CP</strain>
        <tissue evidence="14">Leaves</tissue>
    </source>
</reference>
<dbReference type="PANTHER" id="PTHR48065">
    <property type="entry name" value="OS10G0469600 PROTEIN"/>
    <property type="match status" value="1"/>
</dbReference>
<keyword evidence="3" id="KW-1003">Cell membrane</keyword>
<organism evidence="14 15">
    <name type="scientific">Acorus calamus</name>
    <name type="common">Sweet flag</name>
    <dbReference type="NCBI Taxonomy" id="4465"/>
    <lineage>
        <taxon>Eukaryota</taxon>
        <taxon>Viridiplantae</taxon>
        <taxon>Streptophyta</taxon>
        <taxon>Embryophyta</taxon>
        <taxon>Tracheophyta</taxon>
        <taxon>Spermatophyta</taxon>
        <taxon>Magnoliopsida</taxon>
        <taxon>Liliopsida</taxon>
        <taxon>Acoraceae</taxon>
        <taxon>Acorus</taxon>
    </lineage>
</organism>
<dbReference type="PRINTS" id="PR00019">
    <property type="entry name" value="LEURICHRPT"/>
</dbReference>